<accession>A0A9D0ZQW1</accession>
<evidence type="ECO:0000313" key="3">
    <source>
        <dbReference type="Proteomes" id="UP000886786"/>
    </source>
</evidence>
<evidence type="ECO:0000313" key="2">
    <source>
        <dbReference type="EMBL" id="HIQ90848.1"/>
    </source>
</evidence>
<proteinExistence type="predicted"/>
<gene>
    <name evidence="2" type="ORF">IAB27_04410</name>
</gene>
<reference evidence="2" key="1">
    <citation type="submission" date="2020-10" db="EMBL/GenBank/DDBJ databases">
        <authorList>
            <person name="Gilroy R."/>
        </authorList>
    </citation>
    <scope>NUCLEOTIDE SEQUENCE</scope>
    <source>
        <strain evidence="2">CHK147-3167</strain>
    </source>
</reference>
<keyword evidence="1" id="KW-0812">Transmembrane</keyword>
<name>A0A9D0ZQW1_9FIRM</name>
<evidence type="ECO:0000256" key="1">
    <source>
        <dbReference type="SAM" id="Phobius"/>
    </source>
</evidence>
<dbReference type="EMBL" id="DVFV01000081">
    <property type="protein sequence ID" value="HIQ90848.1"/>
    <property type="molecule type" value="Genomic_DNA"/>
</dbReference>
<protein>
    <submittedName>
        <fullName evidence="2">Uncharacterized protein</fullName>
    </submittedName>
</protein>
<organism evidence="2 3">
    <name type="scientific">Candidatus Coprosoma intestinipullorum</name>
    <dbReference type="NCBI Taxonomy" id="2840752"/>
    <lineage>
        <taxon>Bacteria</taxon>
        <taxon>Bacillati</taxon>
        <taxon>Bacillota</taxon>
        <taxon>Bacillota incertae sedis</taxon>
        <taxon>Candidatus Coprosoma</taxon>
    </lineage>
</organism>
<dbReference type="Proteomes" id="UP000886786">
    <property type="component" value="Unassembled WGS sequence"/>
</dbReference>
<keyword evidence="1" id="KW-1133">Transmembrane helix</keyword>
<reference evidence="2" key="2">
    <citation type="journal article" date="2021" name="PeerJ">
        <title>Extensive microbial diversity within the chicken gut microbiome revealed by metagenomics and culture.</title>
        <authorList>
            <person name="Gilroy R."/>
            <person name="Ravi A."/>
            <person name="Getino M."/>
            <person name="Pursley I."/>
            <person name="Horton D.L."/>
            <person name="Alikhan N.F."/>
            <person name="Baker D."/>
            <person name="Gharbi K."/>
            <person name="Hall N."/>
            <person name="Watson M."/>
            <person name="Adriaenssens E.M."/>
            <person name="Foster-Nyarko E."/>
            <person name="Jarju S."/>
            <person name="Secka A."/>
            <person name="Antonio M."/>
            <person name="Oren A."/>
            <person name="Chaudhuri R.R."/>
            <person name="La Ragione R."/>
            <person name="Hildebrand F."/>
            <person name="Pallen M.J."/>
        </authorList>
    </citation>
    <scope>NUCLEOTIDE SEQUENCE</scope>
    <source>
        <strain evidence="2">CHK147-3167</strain>
    </source>
</reference>
<keyword evidence="1" id="KW-0472">Membrane</keyword>
<feature type="transmembrane region" description="Helical" evidence="1">
    <location>
        <begin position="12"/>
        <end position="29"/>
    </location>
</feature>
<comment type="caution">
    <text evidence="2">The sequence shown here is derived from an EMBL/GenBank/DDBJ whole genome shotgun (WGS) entry which is preliminary data.</text>
</comment>
<dbReference type="AlphaFoldDB" id="A0A9D0ZQW1"/>
<sequence length="142" mass="16422">MNNKGFGLKEFVIIIAVIFICFIIIMGIYKSNVSRLDDDSDDEIQETTDDVTYNDLETKLRNAASKYQDNTYQTTSDAVVSMIIKSDFLENEGYLDTIKDLKTKKPCEGYVEFNQDHMKITYKAYLKCDNYKTKGFDEDNLN</sequence>